<name>A0A1E3NRU7_9ASCO</name>
<evidence type="ECO:0000313" key="3">
    <source>
        <dbReference type="Proteomes" id="UP000094455"/>
    </source>
</evidence>
<dbReference type="RefSeq" id="XP_019019923.1">
    <property type="nucleotide sequence ID" value="XM_019165027.1"/>
</dbReference>
<keyword evidence="1" id="KW-0732">Signal</keyword>
<dbReference type="AlphaFoldDB" id="A0A1E3NRU7"/>
<feature type="chain" id="PRO_5009133489" evidence="1">
    <location>
        <begin position="37"/>
        <end position="155"/>
    </location>
</feature>
<keyword evidence="3" id="KW-1185">Reference proteome</keyword>
<reference evidence="2 3" key="1">
    <citation type="journal article" date="2016" name="Proc. Natl. Acad. Sci. U.S.A.">
        <title>Comparative genomics of biotechnologically important yeasts.</title>
        <authorList>
            <person name="Riley R."/>
            <person name="Haridas S."/>
            <person name="Wolfe K.H."/>
            <person name="Lopes M.R."/>
            <person name="Hittinger C.T."/>
            <person name="Goeker M."/>
            <person name="Salamov A.A."/>
            <person name="Wisecaver J.H."/>
            <person name="Long T.M."/>
            <person name="Calvey C.H."/>
            <person name="Aerts A.L."/>
            <person name="Barry K.W."/>
            <person name="Choi C."/>
            <person name="Clum A."/>
            <person name="Coughlan A.Y."/>
            <person name="Deshpande S."/>
            <person name="Douglass A.P."/>
            <person name="Hanson S.J."/>
            <person name="Klenk H.-P."/>
            <person name="LaButti K.M."/>
            <person name="Lapidus A."/>
            <person name="Lindquist E.A."/>
            <person name="Lipzen A.M."/>
            <person name="Meier-Kolthoff J.P."/>
            <person name="Ohm R.A."/>
            <person name="Otillar R.P."/>
            <person name="Pangilinan J.L."/>
            <person name="Peng Y."/>
            <person name="Rokas A."/>
            <person name="Rosa C.A."/>
            <person name="Scheuner C."/>
            <person name="Sibirny A.A."/>
            <person name="Slot J.C."/>
            <person name="Stielow J.B."/>
            <person name="Sun H."/>
            <person name="Kurtzman C.P."/>
            <person name="Blackwell M."/>
            <person name="Grigoriev I.V."/>
            <person name="Jeffries T.W."/>
        </authorList>
    </citation>
    <scope>NUCLEOTIDE SEQUENCE [LARGE SCALE GENOMIC DNA]</scope>
    <source>
        <strain evidence="2 3">NRRL Y-2026</strain>
    </source>
</reference>
<evidence type="ECO:0000256" key="1">
    <source>
        <dbReference type="SAM" id="SignalP"/>
    </source>
</evidence>
<organism evidence="2 3">
    <name type="scientific">Pichia membranifaciens NRRL Y-2026</name>
    <dbReference type="NCBI Taxonomy" id="763406"/>
    <lineage>
        <taxon>Eukaryota</taxon>
        <taxon>Fungi</taxon>
        <taxon>Dikarya</taxon>
        <taxon>Ascomycota</taxon>
        <taxon>Saccharomycotina</taxon>
        <taxon>Pichiomycetes</taxon>
        <taxon>Pichiales</taxon>
        <taxon>Pichiaceae</taxon>
        <taxon>Pichia</taxon>
    </lineage>
</organism>
<dbReference type="GeneID" id="30181714"/>
<sequence>MTIPIAHTMIHGARTQIKKMQVLLAFLTQSVGGCFGDQITDDGGESYDTEPAHCDRDLLAGPGQEPLQPKFSFFDVVSRSSCSTHSDFSFKNDKLALGLSRSDANSGLPDIYELRTDAARASEVPCSLFPAIDYSQFNPSDPNYIPLFPCSMVPS</sequence>
<gene>
    <name evidence="2" type="ORF">PICMEDRAFT_87240</name>
</gene>
<feature type="signal peptide" evidence="1">
    <location>
        <begin position="1"/>
        <end position="36"/>
    </location>
</feature>
<proteinExistence type="predicted"/>
<accession>A0A1E3NRU7</accession>
<protein>
    <submittedName>
        <fullName evidence="2">Uncharacterized protein</fullName>
    </submittedName>
</protein>
<dbReference type="Proteomes" id="UP000094455">
    <property type="component" value="Unassembled WGS sequence"/>
</dbReference>
<evidence type="ECO:0000313" key="2">
    <source>
        <dbReference type="EMBL" id="ODQ48810.1"/>
    </source>
</evidence>
<dbReference type="EMBL" id="KV454001">
    <property type="protein sequence ID" value="ODQ48810.1"/>
    <property type="molecule type" value="Genomic_DNA"/>
</dbReference>